<dbReference type="STRING" id="321146.A0A139HIP0"/>
<keyword evidence="9" id="KW-0067">ATP-binding</keyword>
<comment type="caution">
    <text evidence="15">The sequence shown here is derived from an EMBL/GenBank/DDBJ whole genome shotgun (WGS) entry which is preliminary data.</text>
</comment>
<dbReference type="Gene3D" id="1.10.510.10">
    <property type="entry name" value="Transferase(Phosphotransferase) domain 1"/>
    <property type="match status" value="1"/>
</dbReference>
<dbReference type="PANTHER" id="PTHR44329:SF288">
    <property type="entry name" value="MITOGEN-ACTIVATED PROTEIN KINASE KINASE KINASE 20"/>
    <property type="match status" value="1"/>
</dbReference>
<keyword evidence="8" id="KW-0418">Kinase</keyword>
<feature type="domain" description="Protein kinase" evidence="14">
    <location>
        <begin position="6"/>
        <end position="214"/>
    </location>
</feature>
<dbReference type="PROSITE" id="PS00109">
    <property type="entry name" value="PROTEIN_KINASE_TYR"/>
    <property type="match status" value="1"/>
</dbReference>
<evidence type="ECO:0000313" key="16">
    <source>
        <dbReference type="Proteomes" id="UP000070133"/>
    </source>
</evidence>
<evidence type="ECO:0000256" key="5">
    <source>
        <dbReference type="ARBA" id="ARBA00019973"/>
    </source>
</evidence>
<dbReference type="SMART" id="SM00220">
    <property type="entry name" value="S_TKc"/>
    <property type="match status" value="1"/>
</dbReference>
<keyword evidence="16" id="KW-1185">Reference proteome</keyword>
<sequence>MNIIQGKGVTVLGGGLSGIVELLSDGLVIKWSWPDERAQQSQADLEREARAHFKLQENLSKDNYTRRFIRLISYNPDDSTLIMEYAENGTLRDYLQKPAHLDQNNKSRRWSWILAMAEGLAMLHTQNIIHCDFTPHNMLLDHRLELKIADFGCSSIDGSPSTGSAGTRFDPCNSHWSAPVTKEDDLFALGSCMFEVLTSKRPYDDIPSDQAASV</sequence>
<evidence type="ECO:0000256" key="6">
    <source>
        <dbReference type="ARBA" id="ARBA00022679"/>
    </source>
</evidence>
<dbReference type="GO" id="GO:0004674">
    <property type="term" value="F:protein serine/threonine kinase activity"/>
    <property type="evidence" value="ECO:0007669"/>
    <property type="project" value="UniProtKB-EC"/>
</dbReference>
<evidence type="ECO:0000256" key="13">
    <source>
        <dbReference type="ARBA" id="ARBA00048679"/>
    </source>
</evidence>
<dbReference type="SUPFAM" id="SSF56112">
    <property type="entry name" value="Protein kinase-like (PK-like)"/>
    <property type="match status" value="1"/>
</dbReference>
<dbReference type="InterPro" id="IPR051681">
    <property type="entry name" value="Ser/Thr_Kinases-Pseudokinases"/>
</dbReference>
<evidence type="ECO:0000256" key="11">
    <source>
        <dbReference type="ARBA" id="ARBA00033194"/>
    </source>
</evidence>
<evidence type="ECO:0000256" key="10">
    <source>
        <dbReference type="ARBA" id="ARBA00030980"/>
    </source>
</evidence>
<keyword evidence="7" id="KW-0547">Nucleotide-binding</keyword>
<evidence type="ECO:0000256" key="12">
    <source>
        <dbReference type="ARBA" id="ARBA00047899"/>
    </source>
</evidence>
<comment type="catalytic activity">
    <reaction evidence="13">
        <text>L-seryl-[protein] + ATP = O-phospho-L-seryl-[protein] + ADP + H(+)</text>
        <dbReference type="Rhea" id="RHEA:17989"/>
        <dbReference type="Rhea" id="RHEA-COMP:9863"/>
        <dbReference type="Rhea" id="RHEA-COMP:11604"/>
        <dbReference type="ChEBI" id="CHEBI:15378"/>
        <dbReference type="ChEBI" id="CHEBI:29999"/>
        <dbReference type="ChEBI" id="CHEBI:30616"/>
        <dbReference type="ChEBI" id="CHEBI:83421"/>
        <dbReference type="ChEBI" id="CHEBI:456216"/>
        <dbReference type="EC" id="2.7.11.1"/>
    </reaction>
</comment>
<comment type="catalytic activity">
    <reaction evidence="12">
        <text>L-threonyl-[protein] + ATP = O-phospho-L-threonyl-[protein] + ADP + H(+)</text>
        <dbReference type="Rhea" id="RHEA:46608"/>
        <dbReference type="Rhea" id="RHEA-COMP:11060"/>
        <dbReference type="Rhea" id="RHEA-COMP:11605"/>
        <dbReference type="ChEBI" id="CHEBI:15378"/>
        <dbReference type="ChEBI" id="CHEBI:30013"/>
        <dbReference type="ChEBI" id="CHEBI:30616"/>
        <dbReference type="ChEBI" id="CHEBI:61977"/>
        <dbReference type="ChEBI" id="CHEBI:456216"/>
        <dbReference type="EC" id="2.7.11.1"/>
    </reaction>
</comment>
<dbReference type="PROSITE" id="PS50011">
    <property type="entry name" value="PROTEIN_KINASE_DOM"/>
    <property type="match status" value="1"/>
</dbReference>
<dbReference type="Proteomes" id="UP000070133">
    <property type="component" value="Unassembled WGS sequence"/>
</dbReference>
<dbReference type="InterPro" id="IPR011009">
    <property type="entry name" value="Kinase-like_dom_sf"/>
</dbReference>
<keyword evidence="6" id="KW-0808">Transferase</keyword>
<organism evidence="15 16">
    <name type="scientific">Pseudocercospora eumusae</name>
    <dbReference type="NCBI Taxonomy" id="321146"/>
    <lineage>
        <taxon>Eukaryota</taxon>
        <taxon>Fungi</taxon>
        <taxon>Dikarya</taxon>
        <taxon>Ascomycota</taxon>
        <taxon>Pezizomycotina</taxon>
        <taxon>Dothideomycetes</taxon>
        <taxon>Dothideomycetidae</taxon>
        <taxon>Mycosphaerellales</taxon>
        <taxon>Mycosphaerellaceae</taxon>
        <taxon>Pseudocercospora</taxon>
    </lineage>
</organism>
<name>A0A139HIP0_9PEZI</name>
<comment type="subunit">
    <text evidence="2">Component of the EKC/KEOPS complex composed of at least BUD32, CGI121, GON7, KAE1 and PCC1; the whole complex dimerizes.</text>
</comment>
<dbReference type="Pfam" id="PF00069">
    <property type="entry name" value="Pkinase"/>
    <property type="match status" value="1"/>
</dbReference>
<dbReference type="InterPro" id="IPR000719">
    <property type="entry name" value="Prot_kinase_dom"/>
</dbReference>
<comment type="function">
    <text evidence="1">Component of the EKC/KEOPS complex that is required for the formation of a threonylcarbamoyl group on adenosine at position 37 (t(6)A37) in tRNAs that read codons beginning with adenine. The complex is probably involved in the transfer of the threonylcarbamoyl moiety of threonylcarbamoyl-AMP (TC-AMP) to the N6 group of A37. BUD32 has ATPase activity in the context of the EKC/KEOPS complex and likely plays a supporting role to the catalytic subunit KAE1. The EKC/KEOPS complex also promotes both telomere uncapping and telomere elongation. The complex is required for efficient recruitment of transcriptional coactivators.</text>
</comment>
<dbReference type="EC" id="2.7.11.1" evidence="3"/>
<evidence type="ECO:0000256" key="1">
    <source>
        <dbReference type="ARBA" id="ARBA00003747"/>
    </source>
</evidence>
<dbReference type="GO" id="GO:0005524">
    <property type="term" value="F:ATP binding"/>
    <property type="evidence" value="ECO:0007669"/>
    <property type="project" value="UniProtKB-KW"/>
</dbReference>
<reference evidence="15 16" key="1">
    <citation type="submission" date="2015-07" db="EMBL/GenBank/DDBJ databases">
        <title>Comparative genomics of the Sigatoka disease complex on banana suggests a link between parallel evolutionary changes in Pseudocercospora fijiensis and Pseudocercospora eumusae and increased virulence on the banana host.</title>
        <authorList>
            <person name="Chang T.-C."/>
            <person name="Salvucci A."/>
            <person name="Crous P.W."/>
            <person name="Stergiopoulos I."/>
        </authorList>
    </citation>
    <scope>NUCLEOTIDE SEQUENCE [LARGE SCALE GENOMIC DNA]</scope>
    <source>
        <strain evidence="15 16">CBS 114824</strain>
    </source>
</reference>
<accession>A0A139HIP0</accession>
<evidence type="ECO:0000256" key="4">
    <source>
        <dbReference type="ARBA" id="ARBA00013948"/>
    </source>
</evidence>
<evidence type="ECO:0000256" key="8">
    <source>
        <dbReference type="ARBA" id="ARBA00022777"/>
    </source>
</evidence>
<evidence type="ECO:0000256" key="2">
    <source>
        <dbReference type="ARBA" id="ARBA00011534"/>
    </source>
</evidence>
<evidence type="ECO:0000256" key="9">
    <source>
        <dbReference type="ARBA" id="ARBA00022840"/>
    </source>
</evidence>
<evidence type="ECO:0000259" key="14">
    <source>
        <dbReference type="PROSITE" id="PS50011"/>
    </source>
</evidence>
<gene>
    <name evidence="15" type="ORF">AC578_5068</name>
</gene>
<dbReference type="OrthoDB" id="1668230at2759"/>
<evidence type="ECO:0000313" key="15">
    <source>
        <dbReference type="EMBL" id="KXT02273.1"/>
    </source>
</evidence>
<dbReference type="InterPro" id="IPR008266">
    <property type="entry name" value="Tyr_kinase_AS"/>
</dbReference>
<evidence type="ECO:0000256" key="7">
    <source>
        <dbReference type="ARBA" id="ARBA00022741"/>
    </source>
</evidence>
<proteinExistence type="predicted"/>
<dbReference type="EMBL" id="LFZN01000044">
    <property type="protein sequence ID" value="KXT02273.1"/>
    <property type="molecule type" value="Genomic_DNA"/>
</dbReference>
<protein>
    <recommendedName>
        <fullName evidence="5">EKC/KEOPS complex subunit BUD32</fullName>
        <ecNumber evidence="3">2.7.11.1</ecNumber>
    </recommendedName>
    <alternativeName>
        <fullName evidence="10 11">Atypical Serine/threonine protein kinase BUD32</fullName>
    </alternativeName>
    <alternativeName>
        <fullName evidence="4">EKC/KEOPS complex subunit bud32</fullName>
    </alternativeName>
</protein>
<dbReference type="PANTHER" id="PTHR44329">
    <property type="entry name" value="SERINE/THREONINE-PROTEIN KINASE TNNI3K-RELATED"/>
    <property type="match status" value="1"/>
</dbReference>
<dbReference type="AlphaFoldDB" id="A0A139HIP0"/>
<evidence type="ECO:0000256" key="3">
    <source>
        <dbReference type="ARBA" id="ARBA00012513"/>
    </source>
</evidence>